<organism evidence="1 2">
    <name type="scientific">Candidatus Marsarchaeota G2 archaeon OSP_D</name>
    <dbReference type="NCBI Taxonomy" id="1978157"/>
    <lineage>
        <taxon>Archaea</taxon>
        <taxon>Candidatus Marsarchaeota</taxon>
        <taxon>Candidatus Marsarchaeota group 2</taxon>
    </lineage>
</organism>
<evidence type="ECO:0000313" key="2">
    <source>
        <dbReference type="Proteomes" id="UP000240322"/>
    </source>
</evidence>
<gene>
    <name evidence="1" type="ORF">B9Q03_11905</name>
</gene>
<dbReference type="Proteomes" id="UP000240322">
    <property type="component" value="Unassembled WGS sequence"/>
</dbReference>
<name>A0A2R6AI94_9ARCH</name>
<dbReference type="EMBL" id="NEXE01000220">
    <property type="protein sequence ID" value="PSN86068.1"/>
    <property type="molecule type" value="Genomic_DNA"/>
</dbReference>
<protein>
    <submittedName>
        <fullName evidence="1">Uncharacterized protein</fullName>
    </submittedName>
</protein>
<accession>A0A2R6AI94</accession>
<evidence type="ECO:0000313" key="1">
    <source>
        <dbReference type="EMBL" id="PSN86068.1"/>
    </source>
</evidence>
<reference evidence="1 2" key="1">
    <citation type="submission" date="2017-04" db="EMBL/GenBank/DDBJ databases">
        <title>Novel microbial lineages endemic to geothermal iron-oxide mats fill important gaps in the evolutionary history of Archaea.</title>
        <authorList>
            <person name="Jay Z.J."/>
            <person name="Beam J.P."/>
            <person name="Dlakic M."/>
            <person name="Rusch D.B."/>
            <person name="Kozubal M.A."/>
            <person name="Inskeep W.P."/>
        </authorList>
    </citation>
    <scope>NUCLEOTIDE SEQUENCE [LARGE SCALE GENOMIC DNA]</scope>
    <source>
        <strain evidence="1">OSP_D</strain>
    </source>
</reference>
<dbReference type="AlphaFoldDB" id="A0A2R6AI94"/>
<comment type="caution">
    <text evidence="1">The sequence shown here is derived from an EMBL/GenBank/DDBJ whole genome shotgun (WGS) entry which is preliminary data.</text>
</comment>
<dbReference type="SUPFAM" id="SSF64307">
    <property type="entry name" value="SirA-like"/>
    <property type="match status" value="1"/>
</dbReference>
<dbReference type="InterPro" id="IPR036868">
    <property type="entry name" value="TusA-like_sf"/>
</dbReference>
<proteinExistence type="predicted"/>
<sequence length="77" mass="8423">MNTEPVLVDGTKKNCRGIVAQLVDIMSQVGVGAVVDAVVPDAVNREEVINWAKRRGYTIVADTRRGNVFVLSLMKTH</sequence>